<keyword evidence="1" id="KW-0812">Transmembrane</keyword>
<accession>A0A8S1NCB6</accession>
<dbReference type="GO" id="GO:0005634">
    <property type="term" value="C:nucleus"/>
    <property type="evidence" value="ECO:0007669"/>
    <property type="project" value="TreeGrafter"/>
</dbReference>
<dbReference type="Proteomes" id="UP000692954">
    <property type="component" value="Unassembled WGS sequence"/>
</dbReference>
<evidence type="ECO:0000256" key="1">
    <source>
        <dbReference type="SAM" id="Phobius"/>
    </source>
</evidence>
<name>A0A8S1NCB6_9CILI</name>
<dbReference type="OrthoDB" id="291212at2759"/>
<keyword evidence="1" id="KW-1133">Transmembrane helix</keyword>
<organism evidence="2 3">
    <name type="scientific">Paramecium sonneborni</name>
    <dbReference type="NCBI Taxonomy" id="65129"/>
    <lineage>
        <taxon>Eukaryota</taxon>
        <taxon>Sar</taxon>
        <taxon>Alveolata</taxon>
        <taxon>Ciliophora</taxon>
        <taxon>Intramacronucleata</taxon>
        <taxon>Oligohymenophorea</taxon>
        <taxon>Peniculida</taxon>
        <taxon>Parameciidae</taxon>
        <taxon>Paramecium</taxon>
    </lineage>
</organism>
<sequence>MKKYKKLLKPFRSLDLFTKPVSLLIKDRERHKTYCGAFLTIIIISMMSVLLFTNFNNLDKNPHSYQYQIYHQALNCTQLINFTIQITGLDEQDLDVNTSDGQLQMSQNLYQYAQQVSLYETEQRVQFVIVEIYLKNDSQLQKTVKSLDFQFQIPTFYYDLQDVQDPVKMRIEKIDTTLSPSVQKRIDIYMSPLTVISDNGMVLKDETKQSLLAYHHHQEMYEVGNALKLLHMRIRLNKTEFVQYRSYPKLQQILGEAGGLWNVIFTLAMFLQLPFSNLSYRLQIINSLFNFSNDDDSTANNDNNNKIKVDNEKLIEKAVSPQQIDKKIPLCQSEVNLPIVPVLKKQKSWSQLNQLNIKKRLYSIQRKSQMITEADSENQKAHITNEISASIKRFFRVVTQKLNLNLLEYITFQFPRRKNNNNIKYQQFEFAVNRIQKSLDILYIINKLHEIDKLKFILLNKAQIKMFDYLPKPFIGADPQDISDDNFCSLLKPAKTPYQKALEAQQAFKEIITNYQDPINQKLINSMDEPIIDLMKLQLNQDIQILDTSVINQLVQSAEYKLDTARQ</sequence>
<proteinExistence type="predicted"/>
<keyword evidence="3" id="KW-1185">Reference proteome</keyword>
<evidence type="ECO:0000313" key="3">
    <source>
        <dbReference type="Proteomes" id="UP000692954"/>
    </source>
</evidence>
<protein>
    <recommendedName>
        <fullName evidence="4">Transmembrane protein</fullName>
    </recommendedName>
</protein>
<feature type="transmembrane region" description="Helical" evidence="1">
    <location>
        <begin position="34"/>
        <end position="55"/>
    </location>
</feature>
<keyword evidence="1" id="KW-0472">Membrane</keyword>
<comment type="caution">
    <text evidence="2">The sequence shown here is derived from an EMBL/GenBank/DDBJ whole genome shotgun (WGS) entry which is preliminary data.</text>
</comment>
<dbReference type="AlphaFoldDB" id="A0A8S1NCB6"/>
<dbReference type="EMBL" id="CAJJDN010000052">
    <property type="protein sequence ID" value="CAD8087976.1"/>
    <property type="molecule type" value="Genomic_DNA"/>
</dbReference>
<dbReference type="PANTHER" id="PTHR31398">
    <property type="entry name" value="MEIOTIC NUCLEAR DIVISION PROTEIN 1 HOMOLOG"/>
    <property type="match status" value="1"/>
</dbReference>
<dbReference type="PANTHER" id="PTHR31398:SF0">
    <property type="entry name" value="MEIOTIC NUCLEAR DIVISION PROTEIN 1 HOMOLOG"/>
    <property type="match status" value="1"/>
</dbReference>
<evidence type="ECO:0000313" key="2">
    <source>
        <dbReference type="EMBL" id="CAD8087976.1"/>
    </source>
</evidence>
<evidence type="ECO:0008006" key="4">
    <source>
        <dbReference type="Google" id="ProtNLM"/>
    </source>
</evidence>
<gene>
    <name evidence="2" type="ORF">PSON_ATCC_30995.1.T0520118</name>
</gene>
<reference evidence="2" key="1">
    <citation type="submission" date="2021-01" db="EMBL/GenBank/DDBJ databases">
        <authorList>
            <consortium name="Genoscope - CEA"/>
            <person name="William W."/>
        </authorList>
    </citation>
    <scope>NUCLEOTIDE SEQUENCE</scope>
</reference>
<dbReference type="GO" id="GO:0007131">
    <property type="term" value="P:reciprocal meiotic recombination"/>
    <property type="evidence" value="ECO:0007669"/>
    <property type="project" value="TreeGrafter"/>
</dbReference>